<keyword evidence="3" id="KW-0732">Signal</keyword>
<evidence type="ECO:0000256" key="4">
    <source>
        <dbReference type="ARBA" id="ARBA00023136"/>
    </source>
</evidence>
<comment type="function">
    <text evidence="1 8">The Vlp and Vsp proteins are antigenically distinct proteins, only one vlp or vsp gene is transcriptionally active at any one time. Switching between these genes is a mechanism of host immune response evasion.</text>
</comment>
<dbReference type="EMBL" id="CP005873">
    <property type="protein sequence ID" value="AHH10005.1"/>
    <property type="molecule type" value="Genomic_DNA"/>
</dbReference>
<evidence type="ECO:0000256" key="8">
    <source>
        <dbReference type="RuleBase" id="RU363105"/>
    </source>
</evidence>
<dbReference type="GO" id="GO:0009279">
    <property type="term" value="C:cell outer membrane"/>
    <property type="evidence" value="ECO:0007669"/>
    <property type="project" value="UniProtKB-SubCell"/>
</dbReference>
<gene>
    <name evidence="9" type="ORF">BPA_0028200</name>
</gene>
<dbReference type="InterPro" id="IPR000680">
    <property type="entry name" value="Borrelia_lipo"/>
</dbReference>
<comment type="subcellular location">
    <subcellularLocation>
        <location evidence="2 8">Cell outer membrane</location>
        <topology evidence="2 8">Lipid-anchor</topology>
    </subcellularLocation>
</comment>
<evidence type="ECO:0000256" key="2">
    <source>
        <dbReference type="ARBA" id="ARBA00004459"/>
    </source>
</evidence>
<geneLocation type="plasmid" evidence="9">
    <name>unnamed</name>
</geneLocation>
<evidence type="ECO:0000256" key="3">
    <source>
        <dbReference type="ARBA" id="ARBA00022729"/>
    </source>
</evidence>
<evidence type="ECO:0000256" key="1">
    <source>
        <dbReference type="ARBA" id="ARBA00003932"/>
    </source>
</evidence>
<dbReference type="HOGENOM" id="CLU_2951146_0_0_12"/>
<proteinExistence type="predicted"/>
<evidence type="ECO:0000313" key="9">
    <source>
        <dbReference type="EMBL" id="AHH10005.1"/>
    </source>
</evidence>
<protein>
    <recommendedName>
        <fullName evidence="8">Variable large protein</fullName>
    </recommendedName>
</protein>
<dbReference type="SUPFAM" id="SSF74748">
    <property type="entry name" value="Variable surface antigen VlsE"/>
    <property type="match status" value="1"/>
</dbReference>
<keyword evidence="5 8" id="KW-0564">Palmitate</keyword>
<keyword evidence="7 8" id="KW-0449">Lipoprotein</keyword>
<accession>W5SSU5</accession>
<organism evidence="9">
    <name type="scientific">Borrelia parkeri SLO</name>
    <dbReference type="NCBI Taxonomy" id="1313294"/>
    <lineage>
        <taxon>Bacteria</taxon>
        <taxon>Pseudomonadati</taxon>
        <taxon>Spirochaetota</taxon>
        <taxon>Spirochaetia</taxon>
        <taxon>Spirochaetales</taxon>
        <taxon>Borreliaceae</taxon>
        <taxon>Borrelia</taxon>
    </lineage>
</organism>
<evidence type="ECO:0000256" key="6">
    <source>
        <dbReference type="ARBA" id="ARBA00023237"/>
    </source>
</evidence>
<dbReference type="AlphaFoldDB" id="W5SSU5"/>
<sequence length="59" mass="6456">MAAKSRISFFDSFIKIGQGFQEIFGIFGNAIGDAFGLTVVKSGDKKSKVGEHFEKIKKV</sequence>
<evidence type="ECO:0000256" key="5">
    <source>
        <dbReference type="ARBA" id="ARBA00023139"/>
    </source>
</evidence>
<keyword evidence="4 8" id="KW-0472">Membrane</keyword>
<keyword evidence="6 8" id="KW-0998">Cell outer membrane</keyword>
<evidence type="ECO:0000256" key="7">
    <source>
        <dbReference type="ARBA" id="ARBA00023288"/>
    </source>
</evidence>
<keyword evidence="9" id="KW-0614">Plasmid</keyword>
<reference evidence="9" key="1">
    <citation type="submission" date="2013-04" db="EMBL/GenBank/DDBJ databases">
        <title>Comparative Genomics of Relapsing Fever Spirochetes.</title>
        <authorList>
            <person name="Schwan T.G."/>
            <person name="Raffel S.J."/>
            <person name="Porcella S.F."/>
            <person name="Martens C.A."/>
            <person name="Bruno D.P."/>
            <person name="Ricklefs S.M."/>
            <person name="Barbian K.B."/>
        </authorList>
    </citation>
    <scope>NUCLEOTIDE SEQUENCE</scope>
    <source>
        <strain evidence="9">SLO</strain>
        <plasmid evidence="9">unnamed</plasmid>
    </source>
</reference>
<dbReference type="Pfam" id="PF00921">
    <property type="entry name" value="Lipoprotein_2"/>
    <property type="match status" value="1"/>
</dbReference>
<name>W5SSU5_BORPR</name>